<keyword evidence="2" id="KW-1133">Transmembrane helix</keyword>
<evidence type="ECO:0000256" key="1">
    <source>
        <dbReference type="SAM" id="MobiDB-lite"/>
    </source>
</evidence>
<proteinExistence type="predicted"/>
<dbReference type="AlphaFoldDB" id="A0AAV4HPM1"/>
<name>A0AAV4HPM1_9GAST</name>
<dbReference type="EMBL" id="BMAT01005788">
    <property type="protein sequence ID" value="GFR99654.1"/>
    <property type="molecule type" value="Genomic_DNA"/>
</dbReference>
<feature type="region of interest" description="Disordered" evidence="1">
    <location>
        <begin position="1"/>
        <end position="28"/>
    </location>
</feature>
<keyword evidence="2" id="KW-0812">Transmembrane</keyword>
<dbReference type="Proteomes" id="UP000762676">
    <property type="component" value="Unassembled WGS sequence"/>
</dbReference>
<organism evidence="3 4">
    <name type="scientific">Elysia marginata</name>
    <dbReference type="NCBI Taxonomy" id="1093978"/>
    <lineage>
        <taxon>Eukaryota</taxon>
        <taxon>Metazoa</taxon>
        <taxon>Spiralia</taxon>
        <taxon>Lophotrochozoa</taxon>
        <taxon>Mollusca</taxon>
        <taxon>Gastropoda</taxon>
        <taxon>Heterobranchia</taxon>
        <taxon>Euthyneura</taxon>
        <taxon>Panpulmonata</taxon>
        <taxon>Sacoglossa</taxon>
        <taxon>Placobranchoidea</taxon>
        <taxon>Plakobranchidae</taxon>
        <taxon>Elysia</taxon>
    </lineage>
</organism>
<reference evidence="3 4" key="1">
    <citation type="journal article" date="2021" name="Elife">
        <title>Chloroplast acquisition without the gene transfer in kleptoplastic sea slugs, Plakobranchus ocellatus.</title>
        <authorList>
            <person name="Maeda T."/>
            <person name="Takahashi S."/>
            <person name="Yoshida T."/>
            <person name="Shimamura S."/>
            <person name="Takaki Y."/>
            <person name="Nagai Y."/>
            <person name="Toyoda A."/>
            <person name="Suzuki Y."/>
            <person name="Arimoto A."/>
            <person name="Ishii H."/>
            <person name="Satoh N."/>
            <person name="Nishiyama T."/>
            <person name="Hasebe M."/>
            <person name="Maruyama T."/>
            <person name="Minagawa J."/>
            <person name="Obokata J."/>
            <person name="Shigenobu S."/>
        </authorList>
    </citation>
    <scope>NUCLEOTIDE SEQUENCE [LARGE SCALE GENOMIC DNA]</scope>
</reference>
<evidence type="ECO:0000256" key="2">
    <source>
        <dbReference type="SAM" id="Phobius"/>
    </source>
</evidence>
<feature type="region of interest" description="Disordered" evidence="1">
    <location>
        <begin position="451"/>
        <end position="476"/>
    </location>
</feature>
<accession>A0AAV4HPM1</accession>
<sequence>MSPATRRFSYHSSHAHQTGRVINDDAINNQASHTRLRSRLTYNGGDGNGNRSLEKISSCCTKGIVLDKIPGNAEAFGCCNNNHTGLRDTQHMTQKHTPFSQCRPNGTPCEMKNDRDKACKEIGLSLISRVKEFFSLKRTEAWTWARPSQCVMYVPNNQNHPVCMRNKDEIEKETVQFDFPTLDKNVNPGLDRVSVSLVDHPGNAKTSEDSEASLSTHHSTHYLSNNTWSGHVNTALKCKKSGDIDFDTSSLQCSDSNLQDALDTTPISSVCSSDFYPPFGWSKDFTANASSSRALRSSNSSSRQLTLYRYGMPYVESTADRLVGLTLHCVILSLAVMAAVLARWASRILRFGFYLALHSAVYKGSILPLREDSNEPVTREQLEDATMFDSAGLKIVLLQCHPPRRSAIEYSSNSSRLDSADPSTDTAVATSTYNKKSAITTTTNNYHQATASLHRSMSSHSRSSQDLSHIFSVSSS</sequence>
<feature type="transmembrane region" description="Helical" evidence="2">
    <location>
        <begin position="322"/>
        <end position="342"/>
    </location>
</feature>
<evidence type="ECO:0000313" key="3">
    <source>
        <dbReference type="EMBL" id="GFR99654.1"/>
    </source>
</evidence>
<keyword evidence="4" id="KW-1185">Reference proteome</keyword>
<keyword evidence="2" id="KW-0472">Membrane</keyword>
<gene>
    <name evidence="3" type="ORF">ElyMa_002797200</name>
</gene>
<comment type="caution">
    <text evidence="3">The sequence shown here is derived from an EMBL/GenBank/DDBJ whole genome shotgun (WGS) entry which is preliminary data.</text>
</comment>
<feature type="compositionally biased region" description="Low complexity" evidence="1">
    <location>
        <begin position="452"/>
        <end position="469"/>
    </location>
</feature>
<evidence type="ECO:0000313" key="4">
    <source>
        <dbReference type="Proteomes" id="UP000762676"/>
    </source>
</evidence>
<protein>
    <submittedName>
        <fullName evidence="3">Uncharacterized protein</fullName>
    </submittedName>
</protein>